<keyword evidence="6" id="KW-1133">Transmembrane helix</keyword>
<evidence type="ECO:0000259" key="7">
    <source>
        <dbReference type="SMART" id="SM00244"/>
    </source>
</evidence>
<dbReference type="KEGG" id="ahb:bsdtb5_34550"/>
<reference evidence="8 9" key="1">
    <citation type="submission" date="2020-11" db="EMBL/GenBank/DDBJ databases">
        <title>Draft genome sequencing of a Lachnospiraceae strain isolated from anoxic soil subjected to BSD treatment.</title>
        <authorList>
            <person name="Uek A."/>
            <person name="Tonouchi A."/>
        </authorList>
    </citation>
    <scope>NUCLEOTIDE SEQUENCE [LARGE SCALE GENOMIC DNA]</scope>
    <source>
        <strain evidence="8 9">TB5</strain>
    </source>
</reference>
<feature type="region of interest" description="Disordered" evidence="5">
    <location>
        <begin position="477"/>
        <end position="512"/>
    </location>
</feature>
<keyword evidence="6" id="KW-0812">Transmembrane</keyword>
<evidence type="ECO:0000256" key="3">
    <source>
        <dbReference type="ARBA" id="ARBA00023136"/>
    </source>
</evidence>
<sequence length="512" mass="56069">MDQSLIIAIIIAAVFLLVIISVMAMWKRVPQDKALVVTGLKKRVISGGGGFVVPLLERTDKISLENMKIEVQTEGARTEQGVDIRADGVAVIKVKSDKESILSAIEQFNTGKEHQTIEVIKDTSKDVLEGKLREIISKMTVEEIYKDREIFASQVQEVAAVGLASLGLELKVFTIRDISDKNGYLEALGKPRIAEVKKNAAIAEADAAKETRIKTSESERLGAEAKIVAETQVAEATKVKELKIQAYREEQETAKARADSAYEIEKNIVLKEVTETAMSVEITKKEKETEVQLKEALRREKELEATVNKQADAELYRVAKQADADKYKVEKQSDAKKYSELKEAEAIAAAIKVKAEAEAEAIRIKGEAEAAAILAKGAAEAETMDKKAEAFKQYNNAAVTQMIIEKLPEIAKAVAEPLAKTEKIVIIDNGGKNGSESGAAKVTGYVTDIVSQLPETIEAMTGFNFLDAIKDKLDTVKTDNSEVESSIVESKANDSKENNNFEEVVMDSKETE</sequence>
<evidence type="ECO:0000256" key="4">
    <source>
        <dbReference type="SAM" id="Coils"/>
    </source>
</evidence>
<dbReference type="CDD" id="cd03399">
    <property type="entry name" value="SPFH_flotillin"/>
    <property type="match status" value="1"/>
</dbReference>
<keyword evidence="9" id="KW-1185">Reference proteome</keyword>
<dbReference type="GO" id="GO:0002020">
    <property type="term" value="F:protease binding"/>
    <property type="evidence" value="ECO:0007669"/>
    <property type="project" value="TreeGrafter"/>
</dbReference>
<gene>
    <name evidence="8" type="ORF">bsdtb5_34550</name>
</gene>
<dbReference type="PANTHER" id="PTHR13806">
    <property type="entry name" value="FLOTILLIN-RELATED"/>
    <property type="match status" value="1"/>
</dbReference>
<organism evidence="8 9">
    <name type="scientific">Anaeromicropila herbilytica</name>
    <dbReference type="NCBI Taxonomy" id="2785025"/>
    <lineage>
        <taxon>Bacteria</taxon>
        <taxon>Bacillati</taxon>
        <taxon>Bacillota</taxon>
        <taxon>Clostridia</taxon>
        <taxon>Lachnospirales</taxon>
        <taxon>Lachnospiraceae</taxon>
        <taxon>Anaeromicropila</taxon>
    </lineage>
</organism>
<comment type="subcellular location">
    <subcellularLocation>
        <location evidence="1">Membrane</location>
    </subcellularLocation>
</comment>
<dbReference type="PANTHER" id="PTHR13806:SF46">
    <property type="entry name" value="FLOTILLIN-1-RELATED"/>
    <property type="match status" value="1"/>
</dbReference>
<protein>
    <submittedName>
        <fullName evidence="8">Flotillin</fullName>
    </submittedName>
</protein>
<feature type="domain" description="Band 7" evidence="7">
    <location>
        <begin position="24"/>
        <end position="192"/>
    </location>
</feature>
<evidence type="ECO:0000313" key="8">
    <source>
        <dbReference type="EMBL" id="BCN32160.1"/>
    </source>
</evidence>
<dbReference type="AlphaFoldDB" id="A0A7R7ENK6"/>
<dbReference type="RefSeq" id="WP_271713230.1">
    <property type="nucleotide sequence ID" value="NZ_AP024169.1"/>
</dbReference>
<evidence type="ECO:0000256" key="1">
    <source>
        <dbReference type="ARBA" id="ARBA00004370"/>
    </source>
</evidence>
<proteinExistence type="inferred from homology"/>
<dbReference type="InterPro" id="IPR031905">
    <property type="entry name" value="Flotillin_C"/>
</dbReference>
<dbReference type="GO" id="GO:0005886">
    <property type="term" value="C:plasma membrane"/>
    <property type="evidence" value="ECO:0007669"/>
    <property type="project" value="TreeGrafter"/>
</dbReference>
<dbReference type="Gene3D" id="3.30.479.30">
    <property type="entry name" value="Band 7 domain"/>
    <property type="match status" value="1"/>
</dbReference>
<evidence type="ECO:0000256" key="6">
    <source>
        <dbReference type="SAM" id="Phobius"/>
    </source>
</evidence>
<feature type="coiled-coil region" evidence="4">
    <location>
        <begin position="284"/>
        <end position="313"/>
    </location>
</feature>
<accession>A0A7R7ENK6</accession>
<name>A0A7R7ENK6_9FIRM</name>
<dbReference type="Pfam" id="PF01145">
    <property type="entry name" value="Band_7"/>
    <property type="match status" value="1"/>
</dbReference>
<comment type="similarity">
    <text evidence="2">Belongs to the band 7/mec-2 family. Flotillin subfamily.</text>
</comment>
<dbReference type="SUPFAM" id="SSF117892">
    <property type="entry name" value="Band 7/SPFH domain"/>
    <property type="match status" value="1"/>
</dbReference>
<evidence type="ECO:0000256" key="2">
    <source>
        <dbReference type="ARBA" id="ARBA00007161"/>
    </source>
</evidence>
<feature type="transmembrane region" description="Helical" evidence="6">
    <location>
        <begin position="6"/>
        <end position="26"/>
    </location>
</feature>
<dbReference type="Pfam" id="PF15975">
    <property type="entry name" value="Flot"/>
    <property type="match status" value="1"/>
</dbReference>
<dbReference type="EMBL" id="AP024169">
    <property type="protein sequence ID" value="BCN32160.1"/>
    <property type="molecule type" value="Genomic_DNA"/>
</dbReference>
<dbReference type="GO" id="GO:0072659">
    <property type="term" value="P:protein localization to plasma membrane"/>
    <property type="evidence" value="ECO:0007669"/>
    <property type="project" value="TreeGrafter"/>
</dbReference>
<evidence type="ECO:0000256" key="5">
    <source>
        <dbReference type="SAM" id="MobiDB-lite"/>
    </source>
</evidence>
<evidence type="ECO:0000313" key="9">
    <source>
        <dbReference type="Proteomes" id="UP000595897"/>
    </source>
</evidence>
<dbReference type="InterPro" id="IPR027705">
    <property type="entry name" value="Flotillin_fam"/>
</dbReference>
<dbReference type="Proteomes" id="UP000595897">
    <property type="component" value="Chromosome"/>
</dbReference>
<dbReference type="SMART" id="SM00244">
    <property type="entry name" value="PHB"/>
    <property type="match status" value="1"/>
</dbReference>
<dbReference type="InterPro" id="IPR036013">
    <property type="entry name" value="Band_7/SPFH_dom_sf"/>
</dbReference>
<dbReference type="InterPro" id="IPR001107">
    <property type="entry name" value="Band_7"/>
</dbReference>
<keyword evidence="3 6" id="KW-0472">Membrane</keyword>
<keyword evidence="4" id="KW-0175">Coiled coil</keyword>